<dbReference type="EMBL" id="GL378408">
    <property type="protein sequence ID" value="EFJ40743.1"/>
    <property type="molecule type" value="Genomic_DNA"/>
</dbReference>
<organism evidence="6">
    <name type="scientific">Volvox carteri f. nagariensis</name>
    <dbReference type="NCBI Taxonomy" id="3068"/>
    <lineage>
        <taxon>Eukaryota</taxon>
        <taxon>Viridiplantae</taxon>
        <taxon>Chlorophyta</taxon>
        <taxon>core chlorophytes</taxon>
        <taxon>Chlorophyceae</taxon>
        <taxon>CS clade</taxon>
        <taxon>Chlamydomonadales</taxon>
        <taxon>Volvocaceae</taxon>
        <taxon>Volvox</taxon>
    </lineage>
</organism>
<dbReference type="Gene3D" id="1.10.418.20">
    <property type="match status" value="1"/>
</dbReference>
<evidence type="ECO:0000256" key="3">
    <source>
        <dbReference type="ARBA" id="ARBA00022801"/>
    </source>
</evidence>
<dbReference type="eggNOG" id="KOG0779">
    <property type="taxonomic scope" value="Eukaryota"/>
</dbReference>
<protein>
    <recommendedName>
        <fullName evidence="4">Ubiquitin-like protease family profile domain-containing protein</fullName>
    </recommendedName>
</protein>
<keyword evidence="2" id="KW-0645">Protease</keyword>
<dbReference type="PROSITE" id="PS50600">
    <property type="entry name" value="ULP_PROTEASE"/>
    <property type="match status" value="1"/>
</dbReference>
<evidence type="ECO:0000256" key="1">
    <source>
        <dbReference type="ARBA" id="ARBA00005234"/>
    </source>
</evidence>
<dbReference type="OrthoDB" id="568156at2759"/>
<sequence length="442" mass="49726">MTDWSSSFTNSCQGSLSKVHPTVIVSKPVCRQAHQHHMWLWQRYCGQGAAKLTKDTTLAMLAGVICTFPPRGGVGSITVRVEDLMQLQPDEMLNDTCIEFFLKHRFAWGPLFDGTLLEPTSRYIESRLSADVQQRFHIFSPFFFTKLLEKHSGLAGCTLIAEEDHNLVKRWTKNVDLFSKDYIVVPINGQQHWSLVIICHPGSIATWIQENLLPAVGAQQACGVLQDATCVKPLMLHLNSMEGTHDSQAIFAVLRGYLALEWQCKMTDEGLDSVPRSCKERLAAADINMPDFGLYWSEVPGTSMAERIPSQNNTVDCGLFLLCYVDFFMSANPRCVLSKGSSAPDVRALDPRPEAADASTFMCKTWFLPSNASLLRDYMRVRIMMLMSDTLPPEDKRREVLGFLVEEYNKKPEEIGQRYLHPVEYLENLRKAAAHAAVLDAS</sequence>
<dbReference type="PANTHER" id="PTHR47764">
    <property type="entry name" value="UBIQUITIN-LIKE-SPECIFIC PROTEASE 2B-RELATED"/>
    <property type="match status" value="1"/>
</dbReference>
<dbReference type="Proteomes" id="UP000001058">
    <property type="component" value="Unassembled WGS sequence"/>
</dbReference>
<evidence type="ECO:0000313" key="6">
    <source>
        <dbReference type="Proteomes" id="UP000001058"/>
    </source>
</evidence>
<dbReference type="PANTHER" id="PTHR47764:SF2">
    <property type="entry name" value="UBIQUITIN-LIKE PROTEASE FAMILY PROFILE DOMAIN-CONTAINING PROTEIN"/>
    <property type="match status" value="1"/>
</dbReference>
<dbReference type="GeneID" id="9623305"/>
<keyword evidence="3" id="KW-0378">Hydrolase</keyword>
<reference evidence="5 6" key="1">
    <citation type="journal article" date="2010" name="Science">
        <title>Genomic analysis of organismal complexity in the multicellular green alga Volvox carteri.</title>
        <authorList>
            <person name="Prochnik S.E."/>
            <person name="Umen J."/>
            <person name="Nedelcu A.M."/>
            <person name="Hallmann A."/>
            <person name="Miller S.M."/>
            <person name="Nishii I."/>
            <person name="Ferris P."/>
            <person name="Kuo A."/>
            <person name="Mitros T."/>
            <person name="Fritz-Laylin L.K."/>
            <person name="Hellsten U."/>
            <person name="Chapman J."/>
            <person name="Simakov O."/>
            <person name="Rensing S.A."/>
            <person name="Terry A."/>
            <person name="Pangilinan J."/>
            <person name="Kapitonov V."/>
            <person name="Jurka J."/>
            <person name="Salamov A."/>
            <person name="Shapiro H."/>
            <person name="Schmutz J."/>
            <person name="Grimwood J."/>
            <person name="Lindquist E."/>
            <person name="Lucas S."/>
            <person name="Grigoriev I.V."/>
            <person name="Schmitt R."/>
            <person name="Kirk D."/>
            <person name="Rokhsar D.S."/>
        </authorList>
    </citation>
    <scope>NUCLEOTIDE SEQUENCE [LARGE SCALE GENOMIC DNA]</scope>
    <source>
        <strain evidence="6">f. Nagariensis / Eve</strain>
    </source>
</reference>
<dbReference type="RefSeq" id="XP_002958209.1">
    <property type="nucleotide sequence ID" value="XM_002958163.1"/>
</dbReference>
<dbReference type="InterPro" id="IPR038765">
    <property type="entry name" value="Papain-like_cys_pep_sf"/>
</dbReference>
<evidence type="ECO:0000256" key="2">
    <source>
        <dbReference type="ARBA" id="ARBA00022670"/>
    </source>
</evidence>
<dbReference type="STRING" id="3068.D8UHP7"/>
<feature type="domain" description="Ubiquitin-like protease family profile" evidence="4">
    <location>
        <begin position="77"/>
        <end position="328"/>
    </location>
</feature>
<name>D8UHP7_VOLCA</name>
<evidence type="ECO:0000313" key="5">
    <source>
        <dbReference type="EMBL" id="EFJ40743.1"/>
    </source>
</evidence>
<dbReference type="GO" id="GO:0006508">
    <property type="term" value="P:proteolysis"/>
    <property type="evidence" value="ECO:0007669"/>
    <property type="project" value="UniProtKB-KW"/>
</dbReference>
<dbReference type="SUPFAM" id="SSF54001">
    <property type="entry name" value="Cysteine proteinases"/>
    <property type="match status" value="1"/>
</dbReference>
<gene>
    <name evidence="5" type="ORF">VOLCADRAFT_99390</name>
</gene>
<dbReference type="KEGG" id="vcn:VOLCADRAFT_99390"/>
<dbReference type="AlphaFoldDB" id="D8UHP7"/>
<accession>D8UHP7</accession>
<dbReference type="Pfam" id="PF02902">
    <property type="entry name" value="Peptidase_C48"/>
    <property type="match status" value="1"/>
</dbReference>
<evidence type="ECO:0000259" key="4">
    <source>
        <dbReference type="PROSITE" id="PS50600"/>
    </source>
</evidence>
<keyword evidence="6" id="KW-1185">Reference proteome</keyword>
<dbReference type="Gene3D" id="3.30.310.130">
    <property type="entry name" value="Ubiquitin-related"/>
    <property type="match status" value="1"/>
</dbReference>
<dbReference type="InterPro" id="IPR003653">
    <property type="entry name" value="Peptidase_C48_C"/>
</dbReference>
<comment type="similarity">
    <text evidence="1">Belongs to the peptidase C48 family.</text>
</comment>
<proteinExistence type="inferred from homology"/>
<dbReference type="GO" id="GO:0008234">
    <property type="term" value="F:cysteine-type peptidase activity"/>
    <property type="evidence" value="ECO:0007669"/>
    <property type="project" value="InterPro"/>
</dbReference>
<dbReference type="InParanoid" id="D8UHP7"/>